<accession>A0A6P7G6S3</accession>
<dbReference type="SUPFAM" id="SSF52540">
    <property type="entry name" value="P-loop containing nucleoside triphosphate hydrolases"/>
    <property type="match status" value="1"/>
</dbReference>
<dbReference type="GO" id="GO:0000723">
    <property type="term" value="P:telomere maintenance"/>
    <property type="evidence" value="ECO:0007669"/>
    <property type="project" value="InterPro"/>
</dbReference>
<keyword evidence="1" id="KW-0067">ATP-binding</keyword>
<proteinExistence type="inferred from homology"/>
<reference evidence="3" key="1">
    <citation type="submission" date="2025-08" db="UniProtKB">
        <authorList>
            <consortium name="RefSeq"/>
        </authorList>
    </citation>
    <scope>IDENTIFICATION</scope>
    <source>
        <tissue evidence="3">Whole insect</tissue>
    </source>
</reference>
<organism evidence="3">
    <name type="scientific">Diabrotica virgifera virgifera</name>
    <name type="common">western corn rootworm</name>
    <dbReference type="NCBI Taxonomy" id="50390"/>
    <lineage>
        <taxon>Eukaryota</taxon>
        <taxon>Metazoa</taxon>
        <taxon>Ecdysozoa</taxon>
        <taxon>Arthropoda</taxon>
        <taxon>Hexapoda</taxon>
        <taxon>Insecta</taxon>
        <taxon>Pterygota</taxon>
        <taxon>Neoptera</taxon>
        <taxon>Endopterygota</taxon>
        <taxon>Coleoptera</taxon>
        <taxon>Polyphaga</taxon>
        <taxon>Cucujiformia</taxon>
        <taxon>Chrysomeloidea</taxon>
        <taxon>Chrysomelidae</taxon>
        <taxon>Galerucinae</taxon>
        <taxon>Diabroticina</taxon>
        <taxon>Diabroticites</taxon>
        <taxon>Diabrotica</taxon>
    </lineage>
</organism>
<dbReference type="InterPro" id="IPR010285">
    <property type="entry name" value="DNA_helicase_pif1-like_DEAD"/>
</dbReference>
<evidence type="ECO:0000259" key="2">
    <source>
        <dbReference type="Pfam" id="PF05970"/>
    </source>
</evidence>
<dbReference type="AlphaFoldDB" id="A0A6P7G6S3"/>
<comment type="similarity">
    <text evidence="1">Belongs to the helicase family.</text>
</comment>
<dbReference type="GO" id="GO:0016787">
    <property type="term" value="F:hydrolase activity"/>
    <property type="evidence" value="ECO:0007669"/>
    <property type="project" value="UniProtKB-KW"/>
</dbReference>
<comment type="cofactor">
    <cofactor evidence="1">
        <name>Mg(2+)</name>
        <dbReference type="ChEBI" id="CHEBI:18420"/>
    </cofactor>
</comment>
<dbReference type="GO" id="GO:0006281">
    <property type="term" value="P:DNA repair"/>
    <property type="evidence" value="ECO:0007669"/>
    <property type="project" value="UniProtKB-KW"/>
</dbReference>
<dbReference type="GO" id="GO:0006310">
    <property type="term" value="P:DNA recombination"/>
    <property type="evidence" value="ECO:0007669"/>
    <property type="project" value="UniProtKB-KW"/>
</dbReference>
<sequence>MNGKIWEFLFIDVIPMTPYQMFSMIESHYRQLKNSDELFGNLNVIVCGDLLQLPSVATRTPIYKQPARYFPAVHLWRTFNLAELTENIRQQRDTTFADLLNALRVAELRPNTLTFCYLRNSLSLPISLLLTRPFAYVQIKSKLDGHNNAVLNEYRAAGTQIFKILAKDVLLHAQRNVDNANIDKSVPKDDNKTGELLKELEIFVDARVMLRANINIEKVLVNGAMGNTVEIVWPLHRRNQMCATDIPSVRIAFRRDGIHFIEPRIVEFTALHRYGNIQRRQLP</sequence>
<dbReference type="InterPro" id="IPR027417">
    <property type="entry name" value="P-loop_NTPase"/>
</dbReference>
<keyword evidence="1" id="KW-0347">Helicase</keyword>
<dbReference type="PANTHER" id="PTHR47642">
    <property type="entry name" value="ATP-DEPENDENT DNA HELICASE"/>
    <property type="match status" value="1"/>
</dbReference>
<evidence type="ECO:0000256" key="1">
    <source>
        <dbReference type="RuleBase" id="RU363044"/>
    </source>
</evidence>
<evidence type="ECO:0000313" key="3">
    <source>
        <dbReference type="RefSeq" id="XP_028144764.1"/>
    </source>
</evidence>
<dbReference type="GO" id="GO:0005524">
    <property type="term" value="F:ATP binding"/>
    <property type="evidence" value="ECO:0007669"/>
    <property type="project" value="UniProtKB-KW"/>
</dbReference>
<comment type="catalytic activity">
    <reaction evidence="1">
        <text>ATP + H2O = ADP + phosphate + H(+)</text>
        <dbReference type="Rhea" id="RHEA:13065"/>
        <dbReference type="ChEBI" id="CHEBI:15377"/>
        <dbReference type="ChEBI" id="CHEBI:15378"/>
        <dbReference type="ChEBI" id="CHEBI:30616"/>
        <dbReference type="ChEBI" id="CHEBI:43474"/>
        <dbReference type="ChEBI" id="CHEBI:456216"/>
        <dbReference type="EC" id="5.6.2.3"/>
    </reaction>
</comment>
<keyword evidence="1" id="KW-0233">DNA recombination</keyword>
<dbReference type="RefSeq" id="XP_028144764.1">
    <property type="nucleotide sequence ID" value="XM_028288963.1"/>
</dbReference>
<dbReference type="GO" id="GO:0043139">
    <property type="term" value="F:5'-3' DNA helicase activity"/>
    <property type="evidence" value="ECO:0007669"/>
    <property type="project" value="UniProtKB-EC"/>
</dbReference>
<dbReference type="InterPro" id="IPR051055">
    <property type="entry name" value="PIF1_helicase"/>
</dbReference>
<keyword evidence="1" id="KW-0234">DNA repair</keyword>
<dbReference type="Pfam" id="PF05970">
    <property type="entry name" value="PIF1"/>
    <property type="match status" value="1"/>
</dbReference>
<keyword evidence="1" id="KW-0378">Hydrolase</keyword>
<dbReference type="EC" id="5.6.2.3" evidence="1"/>
<keyword evidence="1" id="KW-0227">DNA damage</keyword>
<dbReference type="InParanoid" id="A0A6P7G6S3"/>
<protein>
    <recommendedName>
        <fullName evidence="1">ATP-dependent DNA helicase</fullName>
        <ecNumber evidence="1">5.6.2.3</ecNumber>
    </recommendedName>
</protein>
<gene>
    <name evidence="3" type="primary">LOC114338375</name>
</gene>
<keyword evidence="1" id="KW-0547">Nucleotide-binding</keyword>
<feature type="domain" description="DNA helicase Pif1-like DEAD-box helicase" evidence="2">
    <location>
        <begin position="8"/>
        <end position="95"/>
    </location>
</feature>
<name>A0A6P7G6S3_DIAVI</name>